<dbReference type="PANTHER" id="PTHR30437">
    <property type="entry name" value="TRANSCRIPTION ELONGATION FACTOR GREA"/>
    <property type="match status" value="1"/>
</dbReference>
<dbReference type="InterPro" id="IPR001437">
    <property type="entry name" value="Tscrpt_elong_fac_GreA/B_C"/>
</dbReference>
<accession>A0ABN6MW84</accession>
<dbReference type="NCBIfam" id="NF004396">
    <property type="entry name" value="PRK05753.1"/>
    <property type="match status" value="1"/>
</dbReference>
<organism evidence="2 3">
    <name type="scientific">Anaeromyxobacter oryzae</name>
    <dbReference type="NCBI Taxonomy" id="2918170"/>
    <lineage>
        <taxon>Bacteria</taxon>
        <taxon>Pseudomonadati</taxon>
        <taxon>Myxococcota</taxon>
        <taxon>Myxococcia</taxon>
        <taxon>Myxococcales</taxon>
        <taxon>Cystobacterineae</taxon>
        <taxon>Anaeromyxobacteraceae</taxon>
        <taxon>Anaeromyxobacter</taxon>
    </lineage>
</organism>
<reference evidence="3" key="1">
    <citation type="journal article" date="2022" name="Int. J. Syst. Evol. Microbiol.">
        <title>Anaeromyxobacter oryzae sp. nov., Anaeromyxobacter diazotrophicus sp. nov. and Anaeromyxobacter paludicola sp. nov., isolated from paddy soils.</title>
        <authorList>
            <person name="Itoh H."/>
            <person name="Xu Z."/>
            <person name="Mise K."/>
            <person name="Masuda Y."/>
            <person name="Ushijima N."/>
            <person name="Hayakawa C."/>
            <person name="Shiratori Y."/>
            <person name="Senoo K."/>
        </authorList>
    </citation>
    <scope>NUCLEOTIDE SEQUENCE [LARGE SCALE GENOMIC DNA]</scope>
    <source>
        <strain evidence="3">Red232</strain>
    </source>
</reference>
<dbReference type="Gene3D" id="3.10.50.30">
    <property type="entry name" value="Transcription elongation factor, GreA/GreB, C-terminal domain"/>
    <property type="match status" value="1"/>
</dbReference>
<dbReference type="InterPro" id="IPR023459">
    <property type="entry name" value="Tscrpt_elong_fac_GreA/B_fam"/>
</dbReference>
<feature type="domain" description="Transcription elongation factor GreA/GreB C-terminal" evidence="1">
    <location>
        <begin position="76"/>
        <end position="152"/>
    </location>
</feature>
<name>A0ABN6MW84_9BACT</name>
<dbReference type="EMBL" id="AP025591">
    <property type="protein sequence ID" value="BDG04801.1"/>
    <property type="molecule type" value="Genomic_DNA"/>
</dbReference>
<dbReference type="PANTHER" id="PTHR30437:SF5">
    <property type="entry name" value="REGULATOR OF NUCLEOSIDE DIPHOSPHATE KINASE"/>
    <property type="match status" value="1"/>
</dbReference>
<dbReference type="RefSeq" id="WP_248353286.1">
    <property type="nucleotide sequence ID" value="NZ_AP025591.1"/>
</dbReference>
<proteinExistence type="predicted"/>
<gene>
    <name evidence="2" type="ORF">AMOR_37970</name>
</gene>
<evidence type="ECO:0000259" key="1">
    <source>
        <dbReference type="Pfam" id="PF01272"/>
    </source>
</evidence>
<keyword evidence="3" id="KW-1185">Reference proteome</keyword>
<sequence>MSRHAVKHDQRLIVDEVGSWRTDRLLVTEQDAARLRAALARGLLESLGGDSPRDGALELLATALRSAIVVPPDRIPGDVVTMRSRLVLRDTESGERREVVLVYPGEERAGAGRVSVLSPVGVALLGLSEGAVLGWPLRDDRMAVLEVEAVQYQPEAAEEFHL</sequence>
<evidence type="ECO:0000313" key="2">
    <source>
        <dbReference type="EMBL" id="BDG04801.1"/>
    </source>
</evidence>
<evidence type="ECO:0000313" key="3">
    <source>
        <dbReference type="Proteomes" id="UP001162891"/>
    </source>
</evidence>
<dbReference type="InterPro" id="IPR036953">
    <property type="entry name" value="GreA/GreB_C_sf"/>
</dbReference>
<protein>
    <recommendedName>
        <fullName evidence="1">Transcription elongation factor GreA/GreB C-terminal domain-containing protein</fullName>
    </recommendedName>
</protein>
<dbReference type="SUPFAM" id="SSF54534">
    <property type="entry name" value="FKBP-like"/>
    <property type="match status" value="1"/>
</dbReference>
<dbReference type="Pfam" id="PF01272">
    <property type="entry name" value="GreA_GreB"/>
    <property type="match status" value="1"/>
</dbReference>
<dbReference type="Proteomes" id="UP001162891">
    <property type="component" value="Chromosome"/>
</dbReference>